<dbReference type="CDD" id="cd11528">
    <property type="entry name" value="NTP-PPase_MazG_Nterm"/>
    <property type="match status" value="1"/>
</dbReference>
<dbReference type="EC" id="3.6.1.9" evidence="3"/>
<dbReference type="GO" id="GO:0006203">
    <property type="term" value="P:dGTP catabolic process"/>
    <property type="evidence" value="ECO:0007669"/>
    <property type="project" value="TreeGrafter"/>
</dbReference>
<feature type="domain" description="NTP pyrophosphohydrolase MazG-like" evidence="2">
    <location>
        <begin position="257"/>
        <end position="330"/>
    </location>
</feature>
<dbReference type="PIRSF" id="PIRSF002845">
    <property type="entry name" value="Ttrprl_mtas_MazG"/>
    <property type="match status" value="1"/>
</dbReference>
<sequence length="487" mass="55876">MKNTIIVVGLGPGNLEHMTLETYRIIKEAKKVFVRTLKHPAVEGLLEEGVVLESFDWVYDAEESFDEVYRKIAHILQEEAKKHGDLVYAVPGHPYFAEKSVEILYEVLDNKQCVVDVKSFPSMSFLDSMVHSLRIDPIHGLCMVDALTIKSGSLPFHMGIVVTQVYDRFVASEVKLHLMDVLGREDKEVYLVHGAGLPGEVVEKIPLHDLDRSDQISYLTSLYLPPEPRVHSRSLEGLMAVMETLRGDDGCPWDQKQTFASLRKYVVEEAYEVVNAIEGEDWDGLCEELGDLLLQVVFLSQIGKEEHLFDMADVTEAIVTKLINRHPHVFAQEDKDAFNMEVWERLKREEKGYDRIHVQMLDIPRNFPAYLRAEKAQKKASVVGFDWKDPKDALEKVAEELEELGDSMETGDSDHVFEEAGDLIFSMVNVIRLLHLDFREVLEKATDKFMDRFRIMEEDIIASGRQVEDLDLMALEERWQQAKRKLQ</sequence>
<keyword evidence="3" id="KW-0378">Hydrolase</keyword>
<dbReference type="GO" id="GO:0006950">
    <property type="term" value="P:response to stress"/>
    <property type="evidence" value="ECO:0007669"/>
    <property type="project" value="UniProtKB-ARBA"/>
</dbReference>
<dbReference type="InterPro" id="IPR048011">
    <property type="entry name" value="NTP-PPase_MazG-like_C"/>
</dbReference>
<dbReference type="CDD" id="cd11723">
    <property type="entry name" value="YabN_N_like"/>
    <property type="match status" value="1"/>
</dbReference>
<dbReference type="Pfam" id="PF00590">
    <property type="entry name" value="TP_methylase"/>
    <property type="match status" value="1"/>
</dbReference>
<dbReference type="NCBIfam" id="TIGR00444">
    <property type="entry name" value="mazG"/>
    <property type="match status" value="1"/>
</dbReference>
<dbReference type="GO" id="GO:0046047">
    <property type="term" value="P:TTP catabolic process"/>
    <property type="evidence" value="ECO:0007669"/>
    <property type="project" value="TreeGrafter"/>
</dbReference>
<evidence type="ECO:0000313" key="3">
    <source>
        <dbReference type="EMBL" id="QSX07432.1"/>
    </source>
</evidence>
<dbReference type="InterPro" id="IPR011551">
    <property type="entry name" value="NTP_PyrPHydrolase_MazG"/>
</dbReference>
<dbReference type="GO" id="GO:0046061">
    <property type="term" value="P:dATP catabolic process"/>
    <property type="evidence" value="ECO:0007669"/>
    <property type="project" value="TreeGrafter"/>
</dbReference>
<dbReference type="Proteomes" id="UP000663499">
    <property type="component" value="Chromosome"/>
</dbReference>
<dbReference type="InterPro" id="IPR048015">
    <property type="entry name" value="NTP-PPase_MazG-like_N"/>
</dbReference>
<dbReference type="GO" id="GO:0046076">
    <property type="term" value="P:dTTP catabolic process"/>
    <property type="evidence" value="ECO:0007669"/>
    <property type="project" value="TreeGrafter"/>
</dbReference>
<evidence type="ECO:0000259" key="1">
    <source>
        <dbReference type="Pfam" id="PF00590"/>
    </source>
</evidence>
<dbReference type="NCBIfam" id="NF007113">
    <property type="entry name" value="PRK09562.1"/>
    <property type="match status" value="1"/>
</dbReference>
<name>A0A975AGJ0_9FIRM</name>
<dbReference type="Gene3D" id="1.10.287.1080">
    <property type="entry name" value="MazG-like"/>
    <property type="match status" value="2"/>
</dbReference>
<dbReference type="GO" id="GO:0008168">
    <property type="term" value="F:methyltransferase activity"/>
    <property type="evidence" value="ECO:0007669"/>
    <property type="project" value="InterPro"/>
</dbReference>
<dbReference type="InterPro" id="IPR000878">
    <property type="entry name" value="4pyrrol_Mease"/>
</dbReference>
<dbReference type="SUPFAM" id="SSF101386">
    <property type="entry name" value="all-alpha NTP pyrophosphatases"/>
    <property type="match status" value="2"/>
</dbReference>
<dbReference type="PANTHER" id="PTHR30522:SF0">
    <property type="entry name" value="NUCLEOSIDE TRIPHOSPHATE PYROPHOSPHOHYDROLASE"/>
    <property type="match status" value="1"/>
</dbReference>
<dbReference type="InterPro" id="IPR035013">
    <property type="entry name" value="YabN_N"/>
</dbReference>
<keyword evidence="4" id="KW-1185">Reference proteome</keyword>
<dbReference type="PANTHER" id="PTHR30522">
    <property type="entry name" value="NUCLEOSIDE TRIPHOSPHATE PYROPHOSPHOHYDROLASE"/>
    <property type="match status" value="1"/>
</dbReference>
<dbReference type="InterPro" id="IPR035996">
    <property type="entry name" value="4pyrrol_Methylase_sf"/>
</dbReference>
<gene>
    <name evidence="3" type="primary">mazG</name>
    <name evidence="3" type="ORF">J0B03_06190</name>
</gene>
<feature type="domain" description="Tetrapyrrole methylase" evidence="1">
    <location>
        <begin position="4"/>
        <end position="210"/>
    </location>
</feature>
<dbReference type="InterPro" id="IPR024180">
    <property type="entry name" value="Tetrapyrrole_Mease/MazG_pred"/>
</dbReference>
<dbReference type="Gene3D" id="3.40.1010.10">
    <property type="entry name" value="Cobalt-precorrin-4 Transmethylase, Domain 1"/>
    <property type="match status" value="1"/>
</dbReference>
<dbReference type="GO" id="GO:0047429">
    <property type="term" value="F:nucleoside triphosphate diphosphatase activity"/>
    <property type="evidence" value="ECO:0007669"/>
    <property type="project" value="UniProtKB-EC"/>
</dbReference>
<feature type="domain" description="NTP pyrophosphohydrolase MazG-like" evidence="2">
    <location>
        <begin position="391"/>
        <end position="452"/>
    </location>
</feature>
<evidence type="ECO:0000259" key="2">
    <source>
        <dbReference type="Pfam" id="PF03819"/>
    </source>
</evidence>
<accession>A0A975AGJ0</accession>
<reference evidence="3" key="1">
    <citation type="submission" date="2021-03" db="EMBL/GenBank/DDBJ databases">
        <title>Alkalibacter marinus sp. nov., isolated from tidal flat sediment.</title>
        <authorList>
            <person name="Namirimu T."/>
            <person name="Yang J.-A."/>
            <person name="Yang S.-H."/>
            <person name="Kim Y.-J."/>
            <person name="Kwon K.K."/>
        </authorList>
    </citation>
    <scope>NUCLEOTIDE SEQUENCE</scope>
    <source>
        <strain evidence="3">ES005</strain>
    </source>
</reference>
<dbReference type="KEGG" id="alka:J0B03_06190"/>
<dbReference type="SUPFAM" id="SSF53790">
    <property type="entry name" value="Tetrapyrrole methylase"/>
    <property type="match status" value="1"/>
</dbReference>
<dbReference type="AlphaFoldDB" id="A0A975AGJ0"/>
<dbReference type="GO" id="GO:0046052">
    <property type="term" value="P:UTP catabolic process"/>
    <property type="evidence" value="ECO:0007669"/>
    <property type="project" value="TreeGrafter"/>
</dbReference>
<proteinExistence type="predicted"/>
<dbReference type="InterPro" id="IPR014777">
    <property type="entry name" value="4pyrrole_Mease_sub1"/>
</dbReference>
<protein>
    <submittedName>
        <fullName evidence="3">Nucleoside triphosphate pyrophosphohydrolase</fullName>
        <ecNumber evidence="3">3.6.1.9</ecNumber>
    </submittedName>
</protein>
<dbReference type="CDD" id="cd11529">
    <property type="entry name" value="NTP-PPase_MazG_Cterm"/>
    <property type="match status" value="1"/>
</dbReference>
<dbReference type="InterPro" id="IPR004518">
    <property type="entry name" value="MazG-like_dom"/>
</dbReference>
<dbReference type="EMBL" id="CP071444">
    <property type="protein sequence ID" value="QSX07432.1"/>
    <property type="molecule type" value="Genomic_DNA"/>
</dbReference>
<organism evidence="3 4">
    <name type="scientific">Alkalibacter rhizosphaerae</name>
    <dbReference type="NCBI Taxonomy" id="2815577"/>
    <lineage>
        <taxon>Bacteria</taxon>
        <taxon>Bacillati</taxon>
        <taxon>Bacillota</taxon>
        <taxon>Clostridia</taxon>
        <taxon>Eubacteriales</taxon>
        <taxon>Eubacteriaceae</taxon>
        <taxon>Alkalibacter</taxon>
    </lineage>
</organism>
<dbReference type="RefSeq" id="WP_207298777.1">
    <property type="nucleotide sequence ID" value="NZ_CP071444.1"/>
</dbReference>
<dbReference type="FunFam" id="1.10.287.1080:FF:000001">
    <property type="entry name" value="Nucleoside triphosphate pyrophosphohydrolase"/>
    <property type="match status" value="1"/>
</dbReference>
<evidence type="ECO:0000313" key="4">
    <source>
        <dbReference type="Proteomes" id="UP000663499"/>
    </source>
</evidence>
<dbReference type="Pfam" id="PF03819">
    <property type="entry name" value="MazG"/>
    <property type="match status" value="2"/>
</dbReference>
<dbReference type="GO" id="GO:0046081">
    <property type="term" value="P:dUTP catabolic process"/>
    <property type="evidence" value="ECO:0007669"/>
    <property type="project" value="TreeGrafter"/>
</dbReference>